<keyword evidence="2" id="KW-1185">Reference proteome</keyword>
<dbReference type="EMBL" id="JAPZBU010000012">
    <property type="protein sequence ID" value="KAJ5376011.1"/>
    <property type="molecule type" value="Genomic_DNA"/>
</dbReference>
<organism evidence="1 2">
    <name type="scientific">Penicillium cosmopolitanum</name>
    <dbReference type="NCBI Taxonomy" id="1131564"/>
    <lineage>
        <taxon>Eukaryota</taxon>
        <taxon>Fungi</taxon>
        <taxon>Dikarya</taxon>
        <taxon>Ascomycota</taxon>
        <taxon>Pezizomycotina</taxon>
        <taxon>Eurotiomycetes</taxon>
        <taxon>Eurotiomycetidae</taxon>
        <taxon>Eurotiales</taxon>
        <taxon>Aspergillaceae</taxon>
        <taxon>Penicillium</taxon>
    </lineage>
</organism>
<dbReference type="RefSeq" id="XP_056481041.1">
    <property type="nucleotide sequence ID" value="XM_056637534.1"/>
</dbReference>
<name>A0A9W9SCC5_9EURO</name>
<evidence type="ECO:0000313" key="2">
    <source>
        <dbReference type="Proteomes" id="UP001147747"/>
    </source>
</evidence>
<accession>A0A9W9SCC5</accession>
<evidence type="ECO:0000313" key="1">
    <source>
        <dbReference type="EMBL" id="KAJ5376011.1"/>
    </source>
</evidence>
<reference evidence="1" key="2">
    <citation type="journal article" date="2023" name="IMA Fungus">
        <title>Comparative genomic study of the Penicillium genus elucidates a diverse pangenome and 15 lateral gene transfer events.</title>
        <authorList>
            <person name="Petersen C."/>
            <person name="Sorensen T."/>
            <person name="Nielsen M.R."/>
            <person name="Sondergaard T.E."/>
            <person name="Sorensen J.L."/>
            <person name="Fitzpatrick D.A."/>
            <person name="Frisvad J.C."/>
            <person name="Nielsen K.L."/>
        </authorList>
    </citation>
    <scope>NUCLEOTIDE SEQUENCE</scope>
    <source>
        <strain evidence="1">IBT 29677</strain>
    </source>
</reference>
<reference evidence="1" key="1">
    <citation type="submission" date="2022-12" db="EMBL/GenBank/DDBJ databases">
        <authorList>
            <person name="Petersen C."/>
        </authorList>
    </citation>
    <scope>NUCLEOTIDE SEQUENCE</scope>
    <source>
        <strain evidence="1">IBT 29677</strain>
    </source>
</reference>
<dbReference type="OrthoDB" id="4362168at2759"/>
<dbReference type="Proteomes" id="UP001147747">
    <property type="component" value="Unassembled WGS sequence"/>
</dbReference>
<gene>
    <name evidence="1" type="ORF">N7509_012897</name>
</gene>
<sequence>MSEQYFLSMSDHFIACTEIVAQMARFMNVLNSASLLPPESRPALDSLALIIAARAEQQLANMRQMIHLPQEITIALEGVAKQFTDTVSQRCDVSERDLKALASLRRPD</sequence>
<dbReference type="GeneID" id="81376514"/>
<proteinExistence type="predicted"/>
<protein>
    <submittedName>
        <fullName evidence="1">Uncharacterized protein</fullName>
    </submittedName>
</protein>
<dbReference type="AlphaFoldDB" id="A0A9W9SCC5"/>
<comment type="caution">
    <text evidence="1">The sequence shown here is derived from an EMBL/GenBank/DDBJ whole genome shotgun (WGS) entry which is preliminary data.</text>
</comment>